<feature type="non-terminal residue" evidence="9">
    <location>
        <position position="192"/>
    </location>
</feature>
<dbReference type="Gene3D" id="4.10.320.10">
    <property type="entry name" value="E3-binding domain"/>
    <property type="match status" value="1"/>
</dbReference>
<evidence type="ECO:0008006" key="10">
    <source>
        <dbReference type="Google" id="ProtNLM"/>
    </source>
</evidence>
<dbReference type="InterPro" id="IPR036625">
    <property type="entry name" value="E3-bd_dom_sf"/>
</dbReference>
<dbReference type="PANTHER" id="PTHR43178:SF12">
    <property type="entry name" value="DIHYDROLIPOAMIDE ACETYLTRANSFERASE COMPONENT OF PYRUVATE DEHYDROGENASE COMPLEX"/>
    <property type="match status" value="1"/>
</dbReference>
<dbReference type="InterPro" id="IPR050743">
    <property type="entry name" value="2-oxoacid_DH_E2_comp"/>
</dbReference>
<evidence type="ECO:0000256" key="4">
    <source>
        <dbReference type="ARBA" id="ARBA00022823"/>
    </source>
</evidence>
<dbReference type="PROSITE" id="PS00189">
    <property type="entry name" value="LIPOYL"/>
    <property type="match status" value="1"/>
</dbReference>
<dbReference type="GO" id="GO:0031405">
    <property type="term" value="F:lipoic acid binding"/>
    <property type="evidence" value="ECO:0007669"/>
    <property type="project" value="TreeGrafter"/>
</dbReference>
<dbReference type="CDD" id="cd06849">
    <property type="entry name" value="lipoyl_domain"/>
    <property type="match status" value="1"/>
</dbReference>
<dbReference type="PROSITE" id="PS50968">
    <property type="entry name" value="BIOTINYL_LIPOYL"/>
    <property type="match status" value="1"/>
</dbReference>
<dbReference type="GO" id="GO:0005737">
    <property type="term" value="C:cytoplasm"/>
    <property type="evidence" value="ECO:0007669"/>
    <property type="project" value="TreeGrafter"/>
</dbReference>
<feature type="domain" description="Lipoyl-binding" evidence="7">
    <location>
        <begin position="1"/>
        <end position="76"/>
    </location>
</feature>
<evidence type="ECO:0000256" key="1">
    <source>
        <dbReference type="ARBA" id="ARBA00001938"/>
    </source>
</evidence>
<accession>A0A382A4Q7</accession>
<gene>
    <name evidence="9" type="ORF">METZ01_LOCUS148986</name>
</gene>
<dbReference type="InterPro" id="IPR000089">
    <property type="entry name" value="Biotin_lipoyl"/>
</dbReference>
<dbReference type="InterPro" id="IPR003016">
    <property type="entry name" value="2-oxoA_DH_lipoyl-BS"/>
</dbReference>
<dbReference type="EMBL" id="UINC01023780">
    <property type="protein sequence ID" value="SVA96132.1"/>
    <property type="molecule type" value="Genomic_DNA"/>
</dbReference>
<feature type="region of interest" description="Disordered" evidence="6">
    <location>
        <begin position="83"/>
        <end position="117"/>
    </location>
</feature>
<protein>
    <recommendedName>
        <fullName evidence="10">Lipoyl-binding domain-containing protein</fullName>
    </recommendedName>
</protein>
<dbReference type="SUPFAM" id="SSF51230">
    <property type="entry name" value="Single hybrid motif"/>
    <property type="match status" value="1"/>
</dbReference>
<evidence type="ECO:0000259" key="7">
    <source>
        <dbReference type="PROSITE" id="PS50968"/>
    </source>
</evidence>
<evidence type="ECO:0000313" key="9">
    <source>
        <dbReference type="EMBL" id="SVA96132.1"/>
    </source>
</evidence>
<dbReference type="Pfam" id="PF02817">
    <property type="entry name" value="E3_binding"/>
    <property type="match status" value="1"/>
</dbReference>
<dbReference type="SUPFAM" id="SSF47005">
    <property type="entry name" value="Peripheral subunit-binding domain of 2-oxo acid dehydrogenase complex"/>
    <property type="match status" value="1"/>
</dbReference>
<comment type="similarity">
    <text evidence="2">Belongs to the 2-oxoacid dehydrogenase family.</text>
</comment>
<feature type="domain" description="Peripheral subunit-binding (PSBD)" evidence="8">
    <location>
        <begin position="121"/>
        <end position="158"/>
    </location>
</feature>
<keyword evidence="5" id="KW-0012">Acyltransferase</keyword>
<evidence type="ECO:0000259" key="8">
    <source>
        <dbReference type="PROSITE" id="PS51826"/>
    </source>
</evidence>
<keyword evidence="3" id="KW-0808">Transferase</keyword>
<dbReference type="PANTHER" id="PTHR43178">
    <property type="entry name" value="DIHYDROLIPOAMIDE ACETYLTRANSFERASE COMPONENT OF PYRUVATE DEHYDROGENASE COMPLEX"/>
    <property type="match status" value="1"/>
</dbReference>
<evidence type="ECO:0000256" key="3">
    <source>
        <dbReference type="ARBA" id="ARBA00022679"/>
    </source>
</evidence>
<dbReference type="InterPro" id="IPR011053">
    <property type="entry name" value="Single_hybrid_motif"/>
</dbReference>
<keyword evidence="4" id="KW-0450">Lipoyl</keyword>
<dbReference type="InterPro" id="IPR004167">
    <property type="entry name" value="PSBD"/>
</dbReference>
<dbReference type="AlphaFoldDB" id="A0A382A4Q7"/>
<evidence type="ECO:0000256" key="6">
    <source>
        <dbReference type="SAM" id="MobiDB-lite"/>
    </source>
</evidence>
<organism evidence="9">
    <name type="scientific">marine metagenome</name>
    <dbReference type="NCBI Taxonomy" id="408172"/>
    <lineage>
        <taxon>unclassified sequences</taxon>
        <taxon>metagenomes</taxon>
        <taxon>ecological metagenomes</taxon>
    </lineage>
</organism>
<dbReference type="Pfam" id="PF00364">
    <property type="entry name" value="Biotin_lipoyl"/>
    <property type="match status" value="1"/>
</dbReference>
<evidence type="ECO:0000256" key="5">
    <source>
        <dbReference type="ARBA" id="ARBA00023315"/>
    </source>
</evidence>
<reference evidence="9" key="1">
    <citation type="submission" date="2018-05" db="EMBL/GenBank/DDBJ databases">
        <authorList>
            <person name="Lanie J.A."/>
            <person name="Ng W.-L."/>
            <person name="Kazmierczak K.M."/>
            <person name="Andrzejewski T.M."/>
            <person name="Davidsen T.M."/>
            <person name="Wayne K.J."/>
            <person name="Tettelin H."/>
            <person name="Glass J.I."/>
            <person name="Rusch D."/>
            <person name="Podicherti R."/>
            <person name="Tsui H.-C.T."/>
            <person name="Winkler M.E."/>
        </authorList>
    </citation>
    <scope>NUCLEOTIDE SEQUENCE</scope>
</reference>
<feature type="compositionally biased region" description="Basic and acidic residues" evidence="6">
    <location>
        <begin position="171"/>
        <end position="186"/>
    </location>
</feature>
<evidence type="ECO:0000256" key="2">
    <source>
        <dbReference type="ARBA" id="ARBA00007317"/>
    </source>
</evidence>
<dbReference type="GO" id="GO:0016407">
    <property type="term" value="F:acetyltransferase activity"/>
    <property type="evidence" value="ECO:0007669"/>
    <property type="project" value="TreeGrafter"/>
</dbReference>
<dbReference type="Gene3D" id="2.40.50.100">
    <property type="match status" value="1"/>
</dbReference>
<comment type="cofactor">
    <cofactor evidence="1">
        <name>(R)-lipoate</name>
        <dbReference type="ChEBI" id="CHEBI:83088"/>
    </cofactor>
</comment>
<dbReference type="PROSITE" id="PS51826">
    <property type="entry name" value="PSBD"/>
    <property type="match status" value="1"/>
</dbReference>
<name>A0A382A4Q7_9ZZZZ</name>
<proteinExistence type="inferred from homology"/>
<sequence>MKTFHLPDLGEGLKEAEIVTWHVAEGERVVTDQPLVSVETDKAVVEVPSPRSGIISSLNAREGDLIRVGAVLVEYAEEDMHDSGTVVGSIKPGKSPEKESAANKQAAPGPEQDFPQEGLARATPGVRALARRLGVDINDVTPTGRKGNVTASDVESAGDRFATGIQGERLRGTRRSMAERMSDSHSRVVPAF</sequence>
<feature type="region of interest" description="Disordered" evidence="6">
    <location>
        <begin position="171"/>
        <end position="192"/>
    </location>
</feature>